<evidence type="ECO:0000313" key="3">
    <source>
        <dbReference type="EMBL" id="EFE74140.2"/>
    </source>
</evidence>
<feature type="domain" description="DUF7224" evidence="2">
    <location>
        <begin position="282"/>
        <end position="423"/>
    </location>
</feature>
<feature type="transmembrane region" description="Helical" evidence="1">
    <location>
        <begin position="52"/>
        <end position="71"/>
    </location>
</feature>
<accession>D6ATQ1</accession>
<dbReference type="InterPro" id="IPR055648">
    <property type="entry name" value="DUF7224"/>
</dbReference>
<keyword evidence="1" id="KW-0472">Membrane</keyword>
<dbReference type="Pfam" id="PF23866">
    <property type="entry name" value="DUF7224"/>
    <property type="match status" value="1"/>
</dbReference>
<organism evidence="3 4">
    <name type="scientific">Streptomyces filamentosus NRRL 15998</name>
    <dbReference type="NCBI Taxonomy" id="457431"/>
    <lineage>
        <taxon>Bacteria</taxon>
        <taxon>Bacillati</taxon>
        <taxon>Actinomycetota</taxon>
        <taxon>Actinomycetes</taxon>
        <taxon>Kitasatosporales</taxon>
        <taxon>Streptomycetaceae</taxon>
        <taxon>Streptomyces</taxon>
    </lineage>
</organism>
<evidence type="ECO:0000259" key="2">
    <source>
        <dbReference type="Pfam" id="PF23866"/>
    </source>
</evidence>
<keyword evidence="1" id="KW-1133">Transmembrane helix</keyword>
<dbReference type="Proteomes" id="UP000003986">
    <property type="component" value="Unassembled WGS sequence"/>
</dbReference>
<feature type="transmembrane region" description="Helical" evidence="1">
    <location>
        <begin position="198"/>
        <end position="218"/>
    </location>
</feature>
<proteinExistence type="predicted"/>
<sequence>MVERGGRIVNAYRIELRRSPLLTALPVMIVVDLVVLFGRTRYWIGVWPEASVAAQVVTLFLGPVLAGVSAWQAGRSSRAGMPEVVLAAARPGWRIESARLAATLTLGFLAYAIGCLTAAAISFSEAGPGFLWPSYLLLGASTLVIFASVGHLAGRWWPSAAFTPAVCALGCFISMLALPFKLNVLAGPPDQHLRPLPVALRLLFALALAALAVTAPPLRRSASREMSRHRTPWHIRSVAAGTAVLSLIALAAIPAVGELRVDRPATATEPVCKRAEESSPRVCVWPEHRKYLPELTRMAQRLDHPQPWLKAPRTFYEFGLRRSDTGDGGFDIAEGHVRTAAIAMADQVLAESLGQCRLPIKEKRAWQAMDNIHLWLEYRSMGQDPAVADDGLHMQGVDSAQRAAAQVSRTSEVDQRKWLDQERGYILQDPSWCMPDDSH</sequence>
<feature type="transmembrane region" description="Helical" evidence="1">
    <location>
        <begin position="100"/>
        <end position="123"/>
    </location>
</feature>
<evidence type="ECO:0000256" key="1">
    <source>
        <dbReference type="SAM" id="Phobius"/>
    </source>
</evidence>
<feature type="transmembrane region" description="Helical" evidence="1">
    <location>
        <begin position="238"/>
        <end position="257"/>
    </location>
</feature>
<feature type="transmembrane region" description="Helical" evidence="1">
    <location>
        <begin position="160"/>
        <end position="178"/>
    </location>
</feature>
<keyword evidence="1" id="KW-0812">Transmembrane</keyword>
<reference evidence="4" key="2">
    <citation type="submission" date="2008-12" db="EMBL/GenBank/DDBJ databases">
        <title>Annotation of Streptomyces roseosporus strain NRRL 15998.</title>
        <authorList>
            <consortium name="The Broad Institute Genome Sequencing Platform"/>
            <consortium name="Broad Institute Microbial Sequencing Center"/>
            <person name="Fischbach M."/>
            <person name="Ward D."/>
            <person name="Young S."/>
            <person name="Kodira C.D."/>
            <person name="Zeng Q."/>
            <person name="Koehrsen M."/>
            <person name="Godfrey P."/>
            <person name="Alvarado L."/>
            <person name="Berlin A.M."/>
            <person name="Borenstein D."/>
            <person name="Chen Z."/>
            <person name="Engels R."/>
            <person name="Freedman E."/>
            <person name="Gellesch M."/>
            <person name="Goldberg J."/>
            <person name="Griggs A."/>
            <person name="Gujja S."/>
            <person name="Heiman D.I."/>
            <person name="Hepburn T.A."/>
            <person name="Howarth C."/>
            <person name="Jen D."/>
            <person name="Larson L."/>
            <person name="Lewis B."/>
            <person name="Mehta T."/>
            <person name="Park D."/>
            <person name="Pearson M."/>
            <person name="Roberts A."/>
            <person name="Saif S."/>
            <person name="Shea T.D."/>
            <person name="Shenoy N."/>
            <person name="Sisk P."/>
            <person name="Stolte C."/>
            <person name="Sykes S.N."/>
            <person name="Walk T."/>
            <person name="White J."/>
            <person name="Yandava C."/>
            <person name="Straight P."/>
            <person name="Clardy J."/>
            <person name="Hung D."/>
            <person name="Kolter R."/>
            <person name="Mekalanos J."/>
            <person name="Walker S."/>
            <person name="Walsh C.T."/>
            <person name="Wieland B.L.C."/>
            <person name="Ilzarbe M."/>
            <person name="Galagan J."/>
            <person name="Nusbaum C."/>
            <person name="Birren B."/>
        </authorList>
    </citation>
    <scope>NUCLEOTIDE SEQUENCE [LARGE SCALE GENOMIC DNA]</scope>
    <source>
        <strain evidence="4">NRRL 15998</strain>
    </source>
</reference>
<protein>
    <submittedName>
        <fullName evidence="3">Predicted protein</fullName>
    </submittedName>
</protein>
<evidence type="ECO:0000313" key="4">
    <source>
        <dbReference type="Proteomes" id="UP000003986"/>
    </source>
</evidence>
<gene>
    <name evidence="3" type="ORF">SSGG_01506</name>
</gene>
<name>D6ATQ1_STRFL</name>
<feature type="transmembrane region" description="Helical" evidence="1">
    <location>
        <begin position="21"/>
        <end position="40"/>
    </location>
</feature>
<feature type="transmembrane region" description="Helical" evidence="1">
    <location>
        <begin position="135"/>
        <end position="153"/>
    </location>
</feature>
<dbReference type="AlphaFoldDB" id="D6ATQ1"/>
<reference evidence="4" key="1">
    <citation type="submission" date="2008-10" db="EMBL/GenBank/DDBJ databases">
        <authorList>
            <person name="Molnar K."/>
        </authorList>
    </citation>
    <scope>NUCLEOTIDE SEQUENCE [LARGE SCALE GENOMIC DNA]</scope>
    <source>
        <strain evidence="4">NRRL 15998</strain>
    </source>
</reference>
<dbReference type="EMBL" id="DS999644">
    <property type="protein sequence ID" value="EFE74140.2"/>
    <property type="molecule type" value="Genomic_DNA"/>
</dbReference>